<dbReference type="InterPro" id="IPR018966">
    <property type="entry name" value="VTC_domain"/>
</dbReference>
<sequence>MELDGKYRHELKYKIHFSEYLAIRQRLRSVMRSDPHAGADGTYQIRSIYFDNVYDKALREKVDGIQKREKFRIRYYNDRFSLITLEKKIKHNSLCMKKDAEITEAECRALLSGDTGWMLGHSEELVRELYCKMKSQQLRPRVLVSYKREPYVYAAGNVRVTFDSNIRTTLFHRDFLENQVRDIETEEVPGDMILEVKFDEFLPEIIACLLQTEGIRQQAFSKYGACRKFG</sequence>
<protein>
    <submittedName>
        <fullName evidence="2">Polyphosphate polymerase domain-containing protein</fullName>
    </submittedName>
</protein>
<feature type="domain" description="VTC" evidence="1">
    <location>
        <begin position="8"/>
        <end position="227"/>
    </location>
</feature>
<dbReference type="AlphaFoldDB" id="A0AAE3DVZ3"/>
<organism evidence="2 3">
    <name type="scientific">Fusicatenibacter faecihominis</name>
    <dbReference type="NCBI Taxonomy" id="2881276"/>
    <lineage>
        <taxon>Bacteria</taxon>
        <taxon>Bacillati</taxon>
        <taxon>Bacillota</taxon>
        <taxon>Clostridia</taxon>
        <taxon>Lachnospirales</taxon>
        <taxon>Lachnospiraceae</taxon>
        <taxon>Fusicatenibacter</taxon>
    </lineage>
</organism>
<dbReference type="RefSeq" id="WP_227616362.1">
    <property type="nucleotide sequence ID" value="NZ_JAJEPR010000067.1"/>
</dbReference>
<dbReference type="Gene3D" id="3.20.100.30">
    <property type="entry name" value="VTC, catalytic tunnel domain"/>
    <property type="match status" value="1"/>
</dbReference>
<proteinExistence type="predicted"/>
<keyword evidence="3" id="KW-1185">Reference proteome</keyword>
<accession>A0AAE3DVZ3</accession>
<comment type="caution">
    <text evidence="2">The sequence shown here is derived from an EMBL/GenBank/DDBJ whole genome shotgun (WGS) entry which is preliminary data.</text>
</comment>
<name>A0AAE3DVZ3_9FIRM</name>
<evidence type="ECO:0000313" key="3">
    <source>
        <dbReference type="Proteomes" id="UP001197875"/>
    </source>
</evidence>
<reference evidence="2 3" key="1">
    <citation type="submission" date="2021-10" db="EMBL/GenBank/DDBJ databases">
        <title>Anaerobic single-cell dispensing facilitates the cultivation of human gut bacteria.</title>
        <authorList>
            <person name="Afrizal A."/>
        </authorList>
    </citation>
    <scope>NUCLEOTIDE SEQUENCE [LARGE SCALE GENOMIC DNA]</scope>
    <source>
        <strain evidence="2 3">CLA-AA-H277</strain>
    </source>
</reference>
<dbReference type="Proteomes" id="UP001197875">
    <property type="component" value="Unassembled WGS sequence"/>
</dbReference>
<gene>
    <name evidence="2" type="ORF">LKD71_17430</name>
</gene>
<dbReference type="EMBL" id="JAJEPR010000067">
    <property type="protein sequence ID" value="MCC2191545.1"/>
    <property type="molecule type" value="Genomic_DNA"/>
</dbReference>
<dbReference type="CDD" id="cd07750">
    <property type="entry name" value="PolyPPase_VTC_like"/>
    <property type="match status" value="1"/>
</dbReference>
<evidence type="ECO:0000259" key="1">
    <source>
        <dbReference type="Pfam" id="PF09359"/>
    </source>
</evidence>
<dbReference type="InterPro" id="IPR042267">
    <property type="entry name" value="VTC_sf"/>
</dbReference>
<evidence type="ECO:0000313" key="2">
    <source>
        <dbReference type="EMBL" id="MCC2191545.1"/>
    </source>
</evidence>
<dbReference type="GO" id="GO:0006799">
    <property type="term" value="P:polyphosphate biosynthetic process"/>
    <property type="evidence" value="ECO:0007669"/>
    <property type="project" value="UniProtKB-ARBA"/>
</dbReference>
<dbReference type="Pfam" id="PF09359">
    <property type="entry name" value="VTC"/>
    <property type="match status" value="1"/>
</dbReference>